<reference evidence="2 3" key="1">
    <citation type="journal article" date="2011" name="Proc. Natl. Acad. Sci. U.S.A.">
        <title>Evolutionary erosion of yeast sex chromosomes by mating-type switching accidents.</title>
        <authorList>
            <person name="Gordon J.L."/>
            <person name="Armisen D."/>
            <person name="Proux-Wera E."/>
            <person name="Oheigeartaigh S.S."/>
            <person name="Byrne K.P."/>
            <person name="Wolfe K.H."/>
        </authorList>
    </citation>
    <scope>NUCLEOTIDE SEQUENCE [LARGE SCALE GENOMIC DNA]</scope>
    <source>
        <strain evidence="3">ATCC 24235 / CBS 4417 / NBRC 1672 / NRRL Y-8282 / UCD 70-5</strain>
    </source>
</reference>
<feature type="region of interest" description="Disordered" evidence="1">
    <location>
        <begin position="1"/>
        <end position="90"/>
    </location>
</feature>
<dbReference type="KEGG" id="tpf:TPHA_0A05880"/>
<name>G8BP34_TETPH</name>
<dbReference type="EMBL" id="HE612856">
    <property type="protein sequence ID" value="CCE61662.1"/>
    <property type="molecule type" value="Genomic_DNA"/>
</dbReference>
<dbReference type="AlphaFoldDB" id="G8BP34"/>
<evidence type="ECO:0000256" key="1">
    <source>
        <dbReference type="SAM" id="MobiDB-lite"/>
    </source>
</evidence>
<dbReference type="OMA" id="TMFINSA"/>
<dbReference type="OrthoDB" id="4069652at2759"/>
<accession>G8BP34</accession>
<organism evidence="2 3">
    <name type="scientific">Tetrapisispora phaffii (strain ATCC 24235 / CBS 4417 / NBRC 1672 / NRRL Y-8282 / UCD 70-5)</name>
    <name type="common">Yeast</name>
    <name type="synonym">Fabospora phaffii</name>
    <dbReference type="NCBI Taxonomy" id="1071381"/>
    <lineage>
        <taxon>Eukaryota</taxon>
        <taxon>Fungi</taxon>
        <taxon>Dikarya</taxon>
        <taxon>Ascomycota</taxon>
        <taxon>Saccharomycotina</taxon>
        <taxon>Saccharomycetes</taxon>
        <taxon>Saccharomycetales</taxon>
        <taxon>Saccharomycetaceae</taxon>
        <taxon>Tetrapisispora</taxon>
    </lineage>
</organism>
<dbReference type="eggNOG" id="ENOG502S7HY">
    <property type="taxonomic scope" value="Eukaryota"/>
</dbReference>
<feature type="compositionally biased region" description="Polar residues" evidence="1">
    <location>
        <begin position="1"/>
        <end position="13"/>
    </location>
</feature>
<dbReference type="Proteomes" id="UP000005666">
    <property type="component" value="Chromosome 1"/>
</dbReference>
<dbReference type="RefSeq" id="XP_003684096.1">
    <property type="nucleotide sequence ID" value="XM_003684048.1"/>
</dbReference>
<protein>
    <recommendedName>
        <fullName evidence="4">Enhancer of mRNA-decapping protein 1</fullName>
    </recommendedName>
</protein>
<proteinExistence type="predicted"/>
<sequence>MSSDTMYFNSSRVLSVPPKNRTKKKLDKKEINNQKQKNIRQEQIDVILPEQQTLPNGQKPDFGSNSKNNSSKRKSKIENSSPNRNGGKSSIIKGIADTELLSYNFKDLLLSKPNNQSEYLDVSPNRNSNDNSTYSAFASPVNTPTVQHTNLSVVNNPHPQNFHMNHFEHQSSPRMMQPGILPYGQHQIPGPMHSMNGMGVNQPHPLLVQPGLPAHGHAMQMISQQPMLIHPIYGNNVPGNPMRQPFINQNNNNYPIPSGKGPVPTPNNYMLSQPIQYIPHKVVPNNSIPSPPNNVDVIKSNNSNANVQHMNSSSKPSNNNTTKLNKNKSNKRNTNNGRGDNSHTNTFAGASFTTNVPNLQNLPKPSFT</sequence>
<evidence type="ECO:0000313" key="2">
    <source>
        <dbReference type="EMBL" id="CCE61662.1"/>
    </source>
</evidence>
<feature type="compositionally biased region" description="Polar residues" evidence="1">
    <location>
        <begin position="337"/>
        <end position="368"/>
    </location>
</feature>
<gene>
    <name evidence="2" type="primary">TPHA0A05880</name>
    <name evidence="2" type="ordered locus">TPHA_0A05880</name>
</gene>
<dbReference type="STRING" id="1071381.G8BP34"/>
<feature type="compositionally biased region" description="Low complexity" evidence="1">
    <location>
        <begin position="311"/>
        <end position="324"/>
    </location>
</feature>
<evidence type="ECO:0008006" key="4">
    <source>
        <dbReference type="Google" id="ProtNLM"/>
    </source>
</evidence>
<dbReference type="GeneID" id="11532250"/>
<keyword evidence="3" id="KW-1185">Reference proteome</keyword>
<evidence type="ECO:0000313" key="3">
    <source>
        <dbReference type="Proteomes" id="UP000005666"/>
    </source>
</evidence>
<feature type="region of interest" description="Disordered" evidence="1">
    <location>
        <begin position="305"/>
        <end position="368"/>
    </location>
</feature>
<dbReference type="HOGENOM" id="CLU_790324_0_0_1"/>